<feature type="region of interest" description="Disordered" evidence="6">
    <location>
        <begin position="444"/>
        <end position="464"/>
    </location>
</feature>
<dbReference type="PANTHER" id="PTHR31021">
    <property type="entry name" value="ADENOMATOSIS POLYPOSIS COLI DOWN-REGULATED 1"/>
    <property type="match status" value="1"/>
</dbReference>
<reference evidence="9" key="2">
    <citation type="submission" date="2025-09" db="UniProtKB">
        <authorList>
            <consortium name="Ensembl"/>
        </authorList>
    </citation>
    <scope>IDENTIFICATION</scope>
</reference>
<evidence type="ECO:0000259" key="8">
    <source>
        <dbReference type="SMART" id="SM01352"/>
    </source>
</evidence>
<dbReference type="OrthoDB" id="5985602at2759"/>
<dbReference type="InterPro" id="IPR042425">
    <property type="entry name" value="APCDD1"/>
</dbReference>
<feature type="transmembrane region" description="Helical" evidence="7">
    <location>
        <begin position="499"/>
        <end position="517"/>
    </location>
</feature>
<dbReference type="Proteomes" id="UP000261540">
    <property type="component" value="Unplaced"/>
</dbReference>
<evidence type="ECO:0000256" key="6">
    <source>
        <dbReference type="SAM" id="MobiDB-lite"/>
    </source>
</evidence>
<evidence type="ECO:0000256" key="3">
    <source>
        <dbReference type="ARBA" id="ARBA00022729"/>
    </source>
</evidence>
<keyword evidence="2 7" id="KW-0812">Transmembrane</keyword>
<dbReference type="SMART" id="SM01352">
    <property type="entry name" value="APCDDC"/>
    <property type="match status" value="2"/>
</dbReference>
<accession>A0A3B3RJ59</accession>
<keyword evidence="3" id="KW-0732">Signal</keyword>
<evidence type="ECO:0000313" key="9">
    <source>
        <dbReference type="Ensembl" id="ENSPKIP00000018479.1"/>
    </source>
</evidence>
<sequence length="520" mass="58493">MRILVHLIMLRNSLTHLLGALWVLWLLEAAVLVSGSKLWEVPTAPFTVAANSTAKLLWEPQCQAQLRHLQDGGSIRAVIPPTLDGNWVSTRCEVRPGPEFLTRLYTFYPSRLFKALQFYYRDSRCQDPAYSLVIRGKLRLRQASWITRGGTEAEHHLHRVAIMFHSSAAVQQVSARLPAVCRCSGSGCWVPGRLYDLFSPKAGRDCLGPLGFSMLELDLLRLESRQQIHSKLVQELFLGDIHTEWEHRTRYRPTGYQMPLQNAMNHVHPCPVCALVYRSSELHPPVLPSSPTLPLSLDGRWVSQGCEVRPAVLFLTRDFTFHEDLRGWEGFYRHYSDPTCRQPTFSVRAWGHYARVGPSPVIHGATEFVFKVTRATVVAQDEAVARVFNASQEGSCGQAGGWAVGVEQDITPTHGCTALGIKLPHKEYELFKIEFDHKQRPLLFTGERPTDGSSPDRPHKRPTSYQAPLIQCSLDVSGSHRHDQQRSFTFQPVSGVTSLTWLLASVLASLFGGWCVVETQ</sequence>
<dbReference type="Ensembl" id="ENSPKIT00000042926.1">
    <property type="protein sequence ID" value="ENSPKIP00000018479.1"/>
    <property type="gene ID" value="ENSPKIG00000004030.1"/>
</dbReference>
<dbReference type="InterPro" id="IPR029405">
    <property type="entry name" value="APCDD1_dom"/>
</dbReference>
<reference evidence="9" key="1">
    <citation type="submission" date="2025-08" db="UniProtKB">
        <authorList>
            <consortium name="Ensembl"/>
        </authorList>
    </citation>
    <scope>IDENTIFICATION</scope>
</reference>
<evidence type="ECO:0000256" key="2">
    <source>
        <dbReference type="ARBA" id="ARBA00022692"/>
    </source>
</evidence>
<evidence type="ECO:0000256" key="4">
    <source>
        <dbReference type="ARBA" id="ARBA00023136"/>
    </source>
</evidence>
<feature type="domain" description="APCDD1" evidence="8">
    <location>
        <begin position="61"/>
        <end position="289"/>
    </location>
</feature>
<dbReference type="PANTHER" id="PTHR31021:SF3">
    <property type="entry name" value="PROTEIN APCDD1-LIKE"/>
    <property type="match status" value="1"/>
</dbReference>
<proteinExistence type="predicted"/>
<comment type="subcellular location">
    <subcellularLocation>
        <location evidence="1">Membrane</location>
        <topology evidence="1">Single-pass membrane protein</topology>
    </subcellularLocation>
</comment>
<feature type="compositionally biased region" description="Basic and acidic residues" evidence="6">
    <location>
        <begin position="448"/>
        <end position="457"/>
    </location>
</feature>
<evidence type="ECO:0000256" key="5">
    <source>
        <dbReference type="ARBA" id="ARBA00023180"/>
    </source>
</evidence>
<protein>
    <submittedName>
        <fullName evidence="9">APC down-regulated 1 like</fullName>
    </submittedName>
</protein>
<dbReference type="AlphaFoldDB" id="A0A3B3RJ59"/>
<dbReference type="STRING" id="1676925.ENSPKIP00000018479"/>
<dbReference type="GO" id="GO:0005886">
    <property type="term" value="C:plasma membrane"/>
    <property type="evidence" value="ECO:0007669"/>
    <property type="project" value="InterPro"/>
</dbReference>
<dbReference type="GeneID" id="111835215"/>
<dbReference type="Pfam" id="PF14921">
    <property type="entry name" value="APCDDC"/>
    <property type="match status" value="2"/>
</dbReference>
<keyword evidence="5" id="KW-0325">Glycoprotein</keyword>
<dbReference type="GO" id="GO:0017147">
    <property type="term" value="F:Wnt-protein binding"/>
    <property type="evidence" value="ECO:0007669"/>
    <property type="project" value="InterPro"/>
</dbReference>
<organism evidence="9 10">
    <name type="scientific">Paramormyrops kingsleyae</name>
    <dbReference type="NCBI Taxonomy" id="1676925"/>
    <lineage>
        <taxon>Eukaryota</taxon>
        <taxon>Metazoa</taxon>
        <taxon>Chordata</taxon>
        <taxon>Craniata</taxon>
        <taxon>Vertebrata</taxon>
        <taxon>Euteleostomi</taxon>
        <taxon>Actinopterygii</taxon>
        <taxon>Neopterygii</taxon>
        <taxon>Teleostei</taxon>
        <taxon>Osteoglossocephala</taxon>
        <taxon>Osteoglossomorpha</taxon>
        <taxon>Osteoglossiformes</taxon>
        <taxon>Mormyridae</taxon>
        <taxon>Paramormyrops</taxon>
    </lineage>
</organism>
<feature type="domain" description="APCDD1" evidence="8">
    <location>
        <begin position="290"/>
        <end position="473"/>
    </location>
</feature>
<name>A0A3B3RJ59_9TELE</name>
<evidence type="ECO:0000256" key="1">
    <source>
        <dbReference type="ARBA" id="ARBA00004167"/>
    </source>
</evidence>
<keyword evidence="7" id="KW-1133">Transmembrane helix</keyword>
<dbReference type="RefSeq" id="XP_023651034.1">
    <property type="nucleotide sequence ID" value="XM_023795266.1"/>
</dbReference>
<keyword evidence="10" id="KW-1185">Reference proteome</keyword>
<keyword evidence="4 7" id="KW-0472">Membrane</keyword>
<evidence type="ECO:0000313" key="10">
    <source>
        <dbReference type="Proteomes" id="UP000261540"/>
    </source>
</evidence>
<dbReference type="GO" id="GO:0030178">
    <property type="term" value="P:negative regulation of Wnt signaling pathway"/>
    <property type="evidence" value="ECO:0007669"/>
    <property type="project" value="InterPro"/>
</dbReference>
<dbReference type="GeneTree" id="ENSGT00640000091492"/>
<evidence type="ECO:0000256" key="7">
    <source>
        <dbReference type="SAM" id="Phobius"/>
    </source>
</evidence>